<name>A0ACB8AS78_9AGAM</name>
<comment type="caution">
    <text evidence="1">The sequence shown here is derived from an EMBL/GenBank/DDBJ whole genome shotgun (WGS) entry which is preliminary data.</text>
</comment>
<sequence length="123" mass="13112">MTKAITKVVYKPNSQSTDEFIAIVDPVEYKKWKAGGWSIPLSSVVDSFEVFHSGQGSQGILGKPSKQQLENIFETSKDVDVVKIILERGSSQAGEGIHGGGSNYNPTRGSAVVDSRGKGLSGI</sequence>
<evidence type="ECO:0000313" key="1">
    <source>
        <dbReference type="EMBL" id="KAH7916256.1"/>
    </source>
</evidence>
<gene>
    <name evidence="1" type="ORF">BJ138DRAFT_996206</name>
</gene>
<protein>
    <submittedName>
        <fullName evidence="1">DUF1960-domain-containing protein</fullName>
    </submittedName>
</protein>
<accession>A0ACB8AS78</accession>
<dbReference type="EMBL" id="MU267592">
    <property type="protein sequence ID" value="KAH7916256.1"/>
    <property type="molecule type" value="Genomic_DNA"/>
</dbReference>
<dbReference type="Proteomes" id="UP000790377">
    <property type="component" value="Unassembled WGS sequence"/>
</dbReference>
<proteinExistence type="predicted"/>
<evidence type="ECO:0000313" key="2">
    <source>
        <dbReference type="Proteomes" id="UP000790377"/>
    </source>
</evidence>
<reference evidence="1" key="1">
    <citation type="journal article" date="2021" name="New Phytol.">
        <title>Evolutionary innovations through gain and loss of genes in the ectomycorrhizal Boletales.</title>
        <authorList>
            <person name="Wu G."/>
            <person name="Miyauchi S."/>
            <person name="Morin E."/>
            <person name="Kuo A."/>
            <person name="Drula E."/>
            <person name="Varga T."/>
            <person name="Kohler A."/>
            <person name="Feng B."/>
            <person name="Cao Y."/>
            <person name="Lipzen A."/>
            <person name="Daum C."/>
            <person name="Hundley H."/>
            <person name="Pangilinan J."/>
            <person name="Johnson J."/>
            <person name="Barry K."/>
            <person name="LaButti K."/>
            <person name="Ng V."/>
            <person name="Ahrendt S."/>
            <person name="Min B."/>
            <person name="Choi I.G."/>
            <person name="Park H."/>
            <person name="Plett J.M."/>
            <person name="Magnuson J."/>
            <person name="Spatafora J.W."/>
            <person name="Nagy L.G."/>
            <person name="Henrissat B."/>
            <person name="Grigoriev I.V."/>
            <person name="Yang Z.L."/>
            <person name="Xu J."/>
            <person name="Martin F.M."/>
        </authorList>
    </citation>
    <scope>NUCLEOTIDE SEQUENCE</scope>
    <source>
        <strain evidence="1">ATCC 28755</strain>
    </source>
</reference>
<organism evidence="1 2">
    <name type="scientific">Hygrophoropsis aurantiaca</name>
    <dbReference type="NCBI Taxonomy" id="72124"/>
    <lineage>
        <taxon>Eukaryota</taxon>
        <taxon>Fungi</taxon>
        <taxon>Dikarya</taxon>
        <taxon>Basidiomycota</taxon>
        <taxon>Agaricomycotina</taxon>
        <taxon>Agaricomycetes</taxon>
        <taxon>Agaricomycetidae</taxon>
        <taxon>Boletales</taxon>
        <taxon>Coniophorineae</taxon>
        <taxon>Hygrophoropsidaceae</taxon>
        <taxon>Hygrophoropsis</taxon>
    </lineage>
</organism>
<keyword evidence="2" id="KW-1185">Reference proteome</keyword>